<dbReference type="InterPro" id="IPR017871">
    <property type="entry name" value="ABC_transporter-like_CS"/>
</dbReference>
<feature type="domain" description="ABC transporter" evidence="5">
    <location>
        <begin position="4"/>
        <end position="230"/>
    </location>
</feature>
<dbReference type="InterPro" id="IPR003593">
    <property type="entry name" value="AAA+_ATPase"/>
</dbReference>
<dbReference type="OrthoDB" id="9806726at2"/>
<dbReference type="STRING" id="36842.SAMN02194393_03565"/>
<dbReference type="RefSeq" id="WP_079493391.1">
    <property type="nucleotide sequence ID" value="NZ_FUZT01000009.1"/>
</dbReference>
<sequence length="255" mass="28988">MYDINIENLSVYYGPVCALQNINLKVKSNEILGIMGPNGGGKTTLLKTILKIIKPTEGKVSIKGDSSIGYVPQFTVFNRSFPINVLDVVLMGKLSRKIKWFQKYSFKDKKDAEELINKLGLLELKNRQIGQLSGGQLQKVLIARALITDPKILILDEPTANLDTKAKKEIHEMLKKLSENKTILIVTHEMKDIFPYIDTAAYVNKTLHYYENPQKLKSEIFEKTYGYSIGTINKEKVIDKKITGHKEDEDDQRII</sequence>
<dbReference type="PROSITE" id="PS00211">
    <property type="entry name" value="ABC_TRANSPORTER_1"/>
    <property type="match status" value="1"/>
</dbReference>
<accession>A0A1T5LYZ8</accession>
<proteinExistence type="inferred from homology"/>
<dbReference type="InterPro" id="IPR003439">
    <property type="entry name" value="ABC_transporter-like_ATP-bd"/>
</dbReference>
<organism evidence="6 7">
    <name type="scientific">Maledivibacter halophilus</name>
    <dbReference type="NCBI Taxonomy" id="36842"/>
    <lineage>
        <taxon>Bacteria</taxon>
        <taxon>Bacillati</taxon>
        <taxon>Bacillota</taxon>
        <taxon>Clostridia</taxon>
        <taxon>Peptostreptococcales</taxon>
        <taxon>Caminicellaceae</taxon>
        <taxon>Maledivibacter</taxon>
    </lineage>
</organism>
<dbReference type="FunFam" id="3.40.50.300:FF:000134">
    <property type="entry name" value="Iron-enterobactin ABC transporter ATP-binding protein"/>
    <property type="match status" value="1"/>
</dbReference>
<keyword evidence="4 6" id="KW-0067">ATP-binding</keyword>
<dbReference type="Gene3D" id="3.40.50.300">
    <property type="entry name" value="P-loop containing nucleotide triphosphate hydrolases"/>
    <property type="match status" value="1"/>
</dbReference>
<evidence type="ECO:0000256" key="2">
    <source>
        <dbReference type="ARBA" id="ARBA00022448"/>
    </source>
</evidence>
<evidence type="ECO:0000313" key="6">
    <source>
        <dbReference type="EMBL" id="SKC81182.1"/>
    </source>
</evidence>
<dbReference type="SMART" id="SM00382">
    <property type="entry name" value="AAA"/>
    <property type="match status" value="1"/>
</dbReference>
<dbReference type="PANTHER" id="PTHR42734">
    <property type="entry name" value="METAL TRANSPORT SYSTEM ATP-BINDING PROTEIN TM_0124-RELATED"/>
    <property type="match status" value="1"/>
</dbReference>
<dbReference type="GO" id="GO:0016887">
    <property type="term" value="F:ATP hydrolysis activity"/>
    <property type="evidence" value="ECO:0007669"/>
    <property type="project" value="InterPro"/>
</dbReference>
<dbReference type="CDD" id="cd03235">
    <property type="entry name" value="ABC_Metallic_Cations"/>
    <property type="match status" value="1"/>
</dbReference>
<evidence type="ECO:0000313" key="7">
    <source>
        <dbReference type="Proteomes" id="UP000190285"/>
    </source>
</evidence>
<keyword evidence="3" id="KW-0547">Nucleotide-binding</keyword>
<dbReference type="PANTHER" id="PTHR42734:SF17">
    <property type="entry name" value="METAL TRANSPORT SYSTEM ATP-BINDING PROTEIN TM_0124-RELATED"/>
    <property type="match status" value="1"/>
</dbReference>
<reference evidence="6 7" key="1">
    <citation type="submission" date="2017-02" db="EMBL/GenBank/DDBJ databases">
        <authorList>
            <person name="Peterson S.W."/>
        </authorList>
    </citation>
    <scope>NUCLEOTIDE SEQUENCE [LARGE SCALE GENOMIC DNA]</scope>
    <source>
        <strain evidence="6 7">M1</strain>
    </source>
</reference>
<dbReference type="GO" id="GO:0005524">
    <property type="term" value="F:ATP binding"/>
    <property type="evidence" value="ECO:0007669"/>
    <property type="project" value="UniProtKB-KW"/>
</dbReference>
<dbReference type="AlphaFoldDB" id="A0A1T5LYZ8"/>
<keyword evidence="7" id="KW-1185">Reference proteome</keyword>
<evidence type="ECO:0000256" key="3">
    <source>
        <dbReference type="ARBA" id="ARBA00022741"/>
    </source>
</evidence>
<dbReference type="Pfam" id="PF00005">
    <property type="entry name" value="ABC_tran"/>
    <property type="match status" value="1"/>
</dbReference>
<evidence type="ECO:0000256" key="4">
    <source>
        <dbReference type="ARBA" id="ARBA00022840"/>
    </source>
</evidence>
<dbReference type="InterPro" id="IPR050153">
    <property type="entry name" value="Metal_Ion_Import_ABC"/>
</dbReference>
<dbReference type="InterPro" id="IPR027417">
    <property type="entry name" value="P-loop_NTPase"/>
</dbReference>
<dbReference type="SUPFAM" id="SSF52540">
    <property type="entry name" value="P-loop containing nucleoside triphosphate hydrolases"/>
    <property type="match status" value="1"/>
</dbReference>
<protein>
    <submittedName>
        <fullName evidence="6">Zinc transport system ATP-binding protein</fullName>
    </submittedName>
</protein>
<comment type="similarity">
    <text evidence="1">Belongs to the ABC transporter superfamily.</text>
</comment>
<evidence type="ECO:0000256" key="1">
    <source>
        <dbReference type="ARBA" id="ARBA00005417"/>
    </source>
</evidence>
<dbReference type="EMBL" id="FUZT01000009">
    <property type="protein sequence ID" value="SKC81182.1"/>
    <property type="molecule type" value="Genomic_DNA"/>
</dbReference>
<gene>
    <name evidence="6" type="ORF">SAMN02194393_03565</name>
</gene>
<name>A0A1T5LYZ8_9FIRM</name>
<dbReference type="PROSITE" id="PS50893">
    <property type="entry name" value="ABC_TRANSPORTER_2"/>
    <property type="match status" value="1"/>
</dbReference>
<keyword evidence="2" id="KW-0813">Transport</keyword>
<evidence type="ECO:0000259" key="5">
    <source>
        <dbReference type="PROSITE" id="PS50893"/>
    </source>
</evidence>
<dbReference type="Proteomes" id="UP000190285">
    <property type="component" value="Unassembled WGS sequence"/>
</dbReference>